<organism evidence="1 2">
    <name type="scientific">Aspergillus nanangensis</name>
    <dbReference type="NCBI Taxonomy" id="2582783"/>
    <lineage>
        <taxon>Eukaryota</taxon>
        <taxon>Fungi</taxon>
        <taxon>Dikarya</taxon>
        <taxon>Ascomycota</taxon>
        <taxon>Pezizomycotina</taxon>
        <taxon>Eurotiomycetes</taxon>
        <taxon>Eurotiomycetidae</taxon>
        <taxon>Eurotiales</taxon>
        <taxon>Aspergillaceae</taxon>
        <taxon>Aspergillus</taxon>
        <taxon>Aspergillus subgen. Circumdati</taxon>
    </lineage>
</organism>
<dbReference type="EMBL" id="VCAU01000066">
    <property type="protein sequence ID" value="KAF9887122.1"/>
    <property type="molecule type" value="Genomic_DNA"/>
</dbReference>
<dbReference type="PANTHER" id="PTHR42111">
    <property type="entry name" value="YALI0D23727P"/>
    <property type="match status" value="1"/>
</dbReference>
<proteinExistence type="predicted"/>
<evidence type="ECO:0000313" key="2">
    <source>
        <dbReference type="Proteomes" id="UP001194746"/>
    </source>
</evidence>
<reference evidence="1" key="1">
    <citation type="journal article" date="2019" name="Beilstein J. Org. Chem.">
        <title>Nanangenines: drimane sesquiterpenoids as the dominant metabolite cohort of a novel Australian fungus, Aspergillus nanangensis.</title>
        <authorList>
            <person name="Lacey H.J."/>
            <person name="Gilchrist C.L.M."/>
            <person name="Crombie A."/>
            <person name="Kalaitzis J.A."/>
            <person name="Vuong D."/>
            <person name="Rutledge P.J."/>
            <person name="Turner P."/>
            <person name="Pitt J.I."/>
            <person name="Lacey E."/>
            <person name="Chooi Y.H."/>
            <person name="Piggott A.M."/>
        </authorList>
    </citation>
    <scope>NUCLEOTIDE SEQUENCE</scope>
    <source>
        <strain evidence="1">MST-FP2251</strain>
    </source>
</reference>
<evidence type="ECO:0000313" key="1">
    <source>
        <dbReference type="EMBL" id="KAF9887122.1"/>
    </source>
</evidence>
<protein>
    <submittedName>
        <fullName evidence="1">Uncharacterized protein</fullName>
    </submittedName>
</protein>
<accession>A0AAD4CIX7</accession>
<comment type="caution">
    <text evidence="1">The sequence shown here is derived from an EMBL/GenBank/DDBJ whole genome shotgun (WGS) entry which is preliminary data.</text>
</comment>
<dbReference type="Proteomes" id="UP001194746">
    <property type="component" value="Unassembled WGS sequence"/>
</dbReference>
<name>A0AAD4CIX7_ASPNN</name>
<keyword evidence="2" id="KW-1185">Reference proteome</keyword>
<dbReference type="PANTHER" id="PTHR42111:SF1">
    <property type="entry name" value="YALI0D23727P"/>
    <property type="match status" value="1"/>
</dbReference>
<dbReference type="AlphaFoldDB" id="A0AAD4CIX7"/>
<gene>
    <name evidence="1" type="ORF">FE257_010497</name>
</gene>
<reference evidence="1" key="2">
    <citation type="submission" date="2020-02" db="EMBL/GenBank/DDBJ databases">
        <authorList>
            <person name="Gilchrist C.L.M."/>
            <person name="Chooi Y.-H."/>
        </authorList>
    </citation>
    <scope>NUCLEOTIDE SEQUENCE</scope>
    <source>
        <strain evidence="1">MST-FP2251</strain>
    </source>
</reference>
<sequence length="200" mass="21948">MSANDPSGNDILHTFPRRTFNGSSCPEVSSQPLLRINVPAPASIFERDVQEDIQSEQTSPSIPSHIRTDNYIPPVLEASSAAITDDYDPSLVEIVTHNVHQLAAKCIPGTAIAGDSLHGSFVEDGKPHLGESDNPPPTYALPEPTDIRRLSFISFADVVNSEHAQSNHCRLYALQCLHMNLRLKYINDGSDAEEDTYKVQ</sequence>